<gene>
    <name evidence="3" type="ORF">AWRI3579_g85</name>
</gene>
<dbReference type="Pfam" id="PF04194">
    <property type="entry name" value="PDCD2_C"/>
    <property type="match status" value="1"/>
</dbReference>
<accession>A0A1E5RZK4</accession>
<name>A0A1E5RZK4_9ASCO</name>
<feature type="domain" description="Programmed cell death protein 2 C-terminal" evidence="2">
    <location>
        <begin position="325"/>
        <end position="440"/>
    </location>
</feature>
<evidence type="ECO:0000313" key="3">
    <source>
        <dbReference type="EMBL" id="OEJ92397.1"/>
    </source>
</evidence>
<feature type="region of interest" description="Disordered" evidence="1">
    <location>
        <begin position="1"/>
        <end position="30"/>
    </location>
</feature>
<dbReference type="PANTHER" id="PTHR47524">
    <property type="entry name" value="20S RRNA ACCUMULATION PROTEIN 4"/>
    <property type="match status" value="1"/>
</dbReference>
<dbReference type="STRING" id="56408.A0A1E5RZK4"/>
<dbReference type="InterPro" id="IPR007320">
    <property type="entry name" value="PDCD2_C"/>
</dbReference>
<dbReference type="EMBL" id="LPNM01000001">
    <property type="protein sequence ID" value="OEJ92397.1"/>
    <property type="molecule type" value="Genomic_DNA"/>
</dbReference>
<evidence type="ECO:0000259" key="2">
    <source>
        <dbReference type="Pfam" id="PF04194"/>
    </source>
</evidence>
<dbReference type="FunCoup" id="A0A1E5RZK4">
    <property type="interactions" value="348"/>
</dbReference>
<feature type="compositionally biased region" description="Polar residues" evidence="1">
    <location>
        <begin position="201"/>
        <end position="240"/>
    </location>
</feature>
<feature type="region of interest" description="Disordered" evidence="1">
    <location>
        <begin position="188"/>
        <end position="240"/>
    </location>
</feature>
<dbReference type="AlphaFoldDB" id="A0A1E5RZK4"/>
<dbReference type="InParanoid" id="A0A1E5RZK4"/>
<comment type="caution">
    <text evidence="3">The sequence shown here is derived from an EMBL/GenBank/DDBJ whole genome shotgun (WGS) entry which is preliminary data.</text>
</comment>
<sequence length="444" mass="50066">MMSQEELKIKELKISDDASHEESDYDDDDESIYEKGRTEVYLGLVDANIKGTDEVTVEDTFIGGDPVWLHPDSEPNCTLLKCKSCAQSMKLLMQAFAPLDKQQVEEITGKSSHLKLTTTQYIDSNDDRVLYIFVCNKCNRKEGSIRCIRGVKKANSLKTTKLDLSENDNHKQRSVLGDGFQNPFVFSTSSSAPNPFDKEATTSNPFGSAASNPFETTTIEKPSSTPQSLEQLSQKNQPSAKTLRKLHDQLENKKFSGFPGYFVYVEAESFKNKTPDHLKMPENIRIDESAISGEDDYIQSVTNGNASKNVTTDPRTEKLSKILDDDVFQKFQEIVGYNPGQVLRYDLGGDPLLYCQDGLSNKKLKDYARTVASPTYNPGSARVFEMQLMPKLIIDLEESISLKEGMEWGTIMVFTDIENYIPHYDEHGVGYVEELCKVQWEPRN</sequence>
<reference evidence="4" key="1">
    <citation type="journal article" date="2016" name="Genome Announc.">
        <title>Genome sequences of three species of Hanseniaspora isolated from spontaneous wine fermentations.</title>
        <authorList>
            <person name="Sternes P.R."/>
            <person name="Lee D."/>
            <person name="Kutyna D.R."/>
            <person name="Borneman A.R."/>
        </authorList>
    </citation>
    <scope>NUCLEOTIDE SEQUENCE [LARGE SCALE GENOMIC DNA]</scope>
    <source>
        <strain evidence="4">AWRI3579</strain>
    </source>
</reference>
<organism evidence="3 4">
    <name type="scientific">Hanseniaspora osmophila</name>
    <dbReference type="NCBI Taxonomy" id="56408"/>
    <lineage>
        <taxon>Eukaryota</taxon>
        <taxon>Fungi</taxon>
        <taxon>Dikarya</taxon>
        <taxon>Ascomycota</taxon>
        <taxon>Saccharomycotina</taxon>
        <taxon>Saccharomycetes</taxon>
        <taxon>Saccharomycodales</taxon>
        <taxon>Saccharomycodaceae</taxon>
        <taxon>Hanseniaspora</taxon>
    </lineage>
</organism>
<dbReference type="GO" id="GO:0030490">
    <property type="term" value="P:maturation of SSU-rRNA"/>
    <property type="evidence" value="ECO:0007669"/>
    <property type="project" value="TreeGrafter"/>
</dbReference>
<feature type="compositionally biased region" description="Basic and acidic residues" evidence="1">
    <location>
        <begin position="1"/>
        <end position="22"/>
    </location>
</feature>
<keyword evidence="4" id="KW-1185">Reference proteome</keyword>
<dbReference type="GO" id="GO:0005737">
    <property type="term" value="C:cytoplasm"/>
    <property type="evidence" value="ECO:0007669"/>
    <property type="project" value="InterPro"/>
</dbReference>
<dbReference type="OrthoDB" id="443682at2759"/>
<evidence type="ECO:0000256" key="1">
    <source>
        <dbReference type="SAM" id="MobiDB-lite"/>
    </source>
</evidence>
<evidence type="ECO:0000313" key="4">
    <source>
        <dbReference type="Proteomes" id="UP000095728"/>
    </source>
</evidence>
<dbReference type="Proteomes" id="UP000095728">
    <property type="component" value="Unassembled WGS sequence"/>
</dbReference>
<dbReference type="PANTHER" id="PTHR47524:SF1">
    <property type="entry name" value="20S RRNA ACCUMULATION PROTEIN 4"/>
    <property type="match status" value="1"/>
</dbReference>
<proteinExistence type="predicted"/>
<protein>
    <submittedName>
        <fullName evidence="3">20S rRNA accumulation protein 4</fullName>
    </submittedName>
</protein>